<dbReference type="Proteomes" id="UP000297716">
    <property type="component" value="Unassembled WGS sequence"/>
</dbReference>
<reference evidence="2 3" key="1">
    <citation type="submission" date="2019-03" db="EMBL/GenBank/DDBJ databases">
        <title>Draft genome sequence of Xylaria hypoxylon DSM 108379, a ubiquitous saprotrophic-parasitic fungi on hardwood.</title>
        <authorList>
            <person name="Buettner E."/>
            <person name="Leonhardt S."/>
            <person name="Gebauer A.M."/>
            <person name="Liers C."/>
            <person name="Hofrichter M."/>
            <person name="Kellner H."/>
        </authorList>
    </citation>
    <scope>NUCLEOTIDE SEQUENCE [LARGE SCALE GENOMIC DNA]</scope>
    <source>
        <strain evidence="2 3">DSM 108379</strain>
    </source>
</reference>
<comment type="caution">
    <text evidence="2">The sequence shown here is derived from an EMBL/GenBank/DDBJ whole genome shotgun (WGS) entry which is preliminary data.</text>
</comment>
<evidence type="ECO:0000256" key="1">
    <source>
        <dbReference type="SAM" id="MobiDB-lite"/>
    </source>
</evidence>
<name>A0A4Z0YPI5_9PEZI</name>
<feature type="region of interest" description="Disordered" evidence="1">
    <location>
        <begin position="1"/>
        <end position="37"/>
    </location>
</feature>
<sequence>MPPKAIAACGDPPPPTLSKNQRQKKQKRRHRRSVLKKKAKKAEKLLALIPKAECAVPCVESDRCSRCWDCPSGHTCMALEAHVVPVATRLVAAIEAKVSDTSGKTKHHRGNIRRLRCAVRILKEIPESEFAAAFAAVDPTSAPTPSSADPAAAAPRGSGAPFGSHAA</sequence>
<gene>
    <name evidence="2" type="ORF">E0Z10_g6814</name>
</gene>
<feature type="region of interest" description="Disordered" evidence="1">
    <location>
        <begin position="139"/>
        <end position="167"/>
    </location>
</feature>
<dbReference type="AlphaFoldDB" id="A0A4Z0YPI5"/>
<keyword evidence="3" id="KW-1185">Reference proteome</keyword>
<dbReference type="OrthoDB" id="4779557at2759"/>
<evidence type="ECO:0000313" key="2">
    <source>
        <dbReference type="EMBL" id="TGJ81948.1"/>
    </source>
</evidence>
<feature type="compositionally biased region" description="Basic residues" evidence="1">
    <location>
        <begin position="21"/>
        <end position="37"/>
    </location>
</feature>
<feature type="compositionally biased region" description="Low complexity" evidence="1">
    <location>
        <begin position="139"/>
        <end position="161"/>
    </location>
</feature>
<proteinExistence type="predicted"/>
<organism evidence="2 3">
    <name type="scientific">Xylaria hypoxylon</name>
    <dbReference type="NCBI Taxonomy" id="37992"/>
    <lineage>
        <taxon>Eukaryota</taxon>
        <taxon>Fungi</taxon>
        <taxon>Dikarya</taxon>
        <taxon>Ascomycota</taxon>
        <taxon>Pezizomycotina</taxon>
        <taxon>Sordariomycetes</taxon>
        <taxon>Xylariomycetidae</taxon>
        <taxon>Xylariales</taxon>
        <taxon>Xylariaceae</taxon>
        <taxon>Xylaria</taxon>
    </lineage>
</organism>
<dbReference type="EMBL" id="SKBN01000147">
    <property type="protein sequence ID" value="TGJ81948.1"/>
    <property type="molecule type" value="Genomic_DNA"/>
</dbReference>
<accession>A0A4Z0YPI5</accession>
<protein>
    <submittedName>
        <fullName evidence="2">Uncharacterized protein</fullName>
    </submittedName>
</protein>
<evidence type="ECO:0000313" key="3">
    <source>
        <dbReference type="Proteomes" id="UP000297716"/>
    </source>
</evidence>